<feature type="domain" description="B12-binding N-terminal" evidence="13">
    <location>
        <begin position="318"/>
        <end position="412"/>
    </location>
</feature>
<dbReference type="InterPro" id="IPR000489">
    <property type="entry name" value="Pterin-binding_dom"/>
</dbReference>
<dbReference type="Gene3D" id="1.10.1240.10">
    <property type="entry name" value="Methionine synthase domain"/>
    <property type="match status" value="1"/>
</dbReference>
<dbReference type="EMBL" id="CP090145">
    <property type="protein sequence ID" value="UOX34596.1"/>
    <property type="molecule type" value="Genomic_DNA"/>
</dbReference>
<keyword evidence="15" id="KW-1185">Reference proteome</keyword>
<keyword evidence="3 9" id="KW-0846">Cobalamin</keyword>
<dbReference type="PIRSF" id="PIRSF000381">
    <property type="entry name" value="MetH"/>
    <property type="match status" value="1"/>
</dbReference>
<comment type="similarity">
    <text evidence="1">Belongs to the vitamin-B12 dependent methionine synthase family.</text>
</comment>
<feature type="domain" description="B12-binding" evidence="12">
    <location>
        <begin position="415"/>
        <end position="550"/>
    </location>
</feature>
<dbReference type="Gene3D" id="3.20.20.20">
    <property type="entry name" value="Dihydropteroate synthase-like"/>
    <property type="match status" value="1"/>
</dbReference>
<proteinExistence type="inferred from homology"/>
<dbReference type="InterPro" id="IPR011005">
    <property type="entry name" value="Dihydropteroate_synth-like_sf"/>
</dbReference>
<dbReference type="InterPro" id="IPR004223">
    <property type="entry name" value="VitB12-dep_Met_synth_activ_dom"/>
</dbReference>
<evidence type="ECO:0000313" key="15">
    <source>
        <dbReference type="Proteomes" id="UP000830454"/>
    </source>
</evidence>
<dbReference type="InterPro" id="IPR011822">
    <property type="entry name" value="MetH"/>
</dbReference>
<dbReference type="SUPFAM" id="SSF56507">
    <property type="entry name" value="Methionine synthase activation domain-like"/>
    <property type="match status" value="1"/>
</dbReference>
<evidence type="ECO:0000256" key="6">
    <source>
        <dbReference type="ARBA" id="ARBA00022737"/>
    </source>
</evidence>
<dbReference type="PROSITE" id="PS50974">
    <property type="entry name" value="ADOMET_ACTIVATION"/>
    <property type="match status" value="1"/>
</dbReference>
<evidence type="ECO:0000259" key="10">
    <source>
        <dbReference type="PROSITE" id="PS50972"/>
    </source>
</evidence>
<dbReference type="Gene3D" id="3.40.50.280">
    <property type="entry name" value="Cobalamin-binding domain"/>
    <property type="match status" value="1"/>
</dbReference>
<name>A0ABY4HPN5_9FLAO</name>
<dbReference type="CDD" id="cd00740">
    <property type="entry name" value="MeTr"/>
    <property type="match status" value="1"/>
</dbReference>
<dbReference type="NCBIfam" id="NF007024">
    <property type="entry name" value="PRK09490.1"/>
    <property type="match status" value="1"/>
</dbReference>
<evidence type="ECO:0000256" key="3">
    <source>
        <dbReference type="ARBA" id="ARBA00022628"/>
    </source>
</evidence>
<dbReference type="InterPro" id="IPR003759">
    <property type="entry name" value="Cbl-bd_cap"/>
</dbReference>
<comment type="cofactor">
    <cofactor evidence="9">
        <name>methylcob(III)alamin</name>
        <dbReference type="ChEBI" id="CHEBI:28115"/>
    </cofactor>
</comment>
<accession>A0ABY4HPN5</accession>
<keyword evidence="9" id="KW-0862">Zinc</keyword>
<dbReference type="Pfam" id="PF02310">
    <property type="entry name" value="B12-binding"/>
    <property type="match status" value="1"/>
</dbReference>
<protein>
    <recommendedName>
        <fullName evidence="8 9">Methionine synthase</fullName>
        <ecNumber evidence="8 9">2.1.1.13</ecNumber>
    </recommendedName>
    <alternativeName>
        <fullName evidence="9">5-methyltetrahydrofolate--homocysteine methyltransferase</fullName>
    </alternativeName>
</protein>
<sequence length="893" mass="100177">MKEGNCKKYLKLSGLEPLIVTPETNFVNVGERTNVTGSRKFLRLIREEKYEEALDIARNQVEGGAQIIDINMDEGMLDGVYAMTKFLNLIAAEPDIARVPVMVDSSKWEIIEAGLKVIQGKGIVNSISLKEGKEAFIHHAKLIKRYGAAVIVMAFDEAGQADTYERRIEICKRSYDILVDEVNFPAEDIIFDPNIFPVATGMEEHKLNALDFFRATKWIRENLPYAGISGGVSNVSFSFRGNDKVREAMHSAFLFHAIKNGMTMGIVNPEMLEIYDEIDKNLLEHVEDVLLNRREDATERLLDLAESYIGETKSNEKVVQEWRSGTIQERLTHSLVKGIDEFIEIDVEEARKNAVKAIEVIEINLMAGMNVVGDLFGSGKMFLPQVVKSARVMKKAVAYLLPYIEAEKTGNSSSAGKVLMATVKGDVHDIGKNIVAVVLGCNNFEIIDLGVMVPPEKIIETAIRENVDIIGLSGLITPSLDEMVYLAKEMDKLNIKIPIMIGGATTSRAHTAVKIAPEYKETVVHVNDASRAVTVASNLLQKETKLNYVKTIREEYDKLRDGYLNRSRDKNYLSIEEARKNKIKIDWDNYNPVKPNFIGAKTIEVDLADLVDFIDWTPFFQSWQLFGKYPAILTDEIVGEQATNLFLDAKTMLKQIISEKWFIAKGIYGVFPANQVNDDDILVSDENGNELVKFLTLRQQSLKTVGAPNIALSDFIAPKGIGKQDYIGCFCVSTGFGVDEKAAEFEKELDDYNSILVKALGDRFAEAFAEYLHLKIRKEIWGYASDENLSNNELIKEQYNGIRPAPGYPACPDHLEKPTIWKLLNVEQEIGVILTESMAMWPASSVSGYYFANPESKYFGLGKIKEDQVVDYAKRRSISVEKATKWLNPNIAD</sequence>
<comment type="cofactor">
    <cofactor evidence="9">
        <name>Zn(2+)</name>
        <dbReference type="ChEBI" id="CHEBI:29105"/>
    </cofactor>
</comment>
<comment type="catalytic activity">
    <reaction evidence="9">
        <text>(6S)-5-methyl-5,6,7,8-tetrahydrofolate + L-homocysteine = (6S)-5,6,7,8-tetrahydrofolate + L-methionine</text>
        <dbReference type="Rhea" id="RHEA:11172"/>
        <dbReference type="ChEBI" id="CHEBI:18608"/>
        <dbReference type="ChEBI" id="CHEBI:57453"/>
        <dbReference type="ChEBI" id="CHEBI:57844"/>
        <dbReference type="ChEBI" id="CHEBI:58199"/>
        <dbReference type="EC" id="2.1.1.13"/>
    </reaction>
</comment>
<evidence type="ECO:0000256" key="7">
    <source>
        <dbReference type="ARBA" id="ARBA00023285"/>
    </source>
</evidence>
<dbReference type="InterPro" id="IPR037010">
    <property type="entry name" value="VitB12-dep_Met_synth_activ_sf"/>
</dbReference>
<dbReference type="InterPro" id="IPR036594">
    <property type="entry name" value="Meth_synthase_dom"/>
</dbReference>
<evidence type="ECO:0000256" key="4">
    <source>
        <dbReference type="ARBA" id="ARBA00022679"/>
    </source>
</evidence>
<evidence type="ECO:0000259" key="13">
    <source>
        <dbReference type="PROSITE" id="PS51337"/>
    </source>
</evidence>
<dbReference type="CDD" id="cd02069">
    <property type="entry name" value="methionine_synthase_B12_BD"/>
    <property type="match status" value="1"/>
</dbReference>
<feature type="domain" description="Pterin-binding" evidence="10">
    <location>
        <begin position="26"/>
        <end position="287"/>
    </location>
</feature>
<keyword evidence="7 9" id="KW-0170">Cobalt</keyword>
<dbReference type="InterPro" id="IPR036724">
    <property type="entry name" value="Cobalamin-bd_sf"/>
</dbReference>
<comment type="function">
    <text evidence="9">Catalyzes the transfer of a methyl group from methyl-cobalamin to homocysteine, yielding enzyme-bound cob(I)alamin and methionine. Subsequently, remethylates the cofactor using methyltetrahydrofolate.</text>
</comment>
<dbReference type="SUPFAM" id="SSF52242">
    <property type="entry name" value="Cobalamin (vitamin B12)-binding domain"/>
    <property type="match status" value="1"/>
</dbReference>
<dbReference type="PANTHER" id="PTHR45833">
    <property type="entry name" value="METHIONINE SYNTHASE"/>
    <property type="match status" value="1"/>
</dbReference>
<evidence type="ECO:0000259" key="11">
    <source>
        <dbReference type="PROSITE" id="PS50974"/>
    </source>
</evidence>
<reference evidence="14" key="1">
    <citation type="submission" date="2021-12" db="EMBL/GenBank/DDBJ databases">
        <authorList>
            <person name="Cha I.-T."/>
            <person name="Lee K.-E."/>
            <person name="Park S.-J."/>
        </authorList>
    </citation>
    <scope>NUCLEOTIDE SEQUENCE</scope>
    <source>
        <strain evidence="14">YSM-43</strain>
    </source>
</reference>
<evidence type="ECO:0000256" key="2">
    <source>
        <dbReference type="ARBA" id="ARBA00022603"/>
    </source>
</evidence>
<keyword evidence="9" id="KW-0486">Methionine biosynthesis</keyword>
<dbReference type="SUPFAM" id="SSF51717">
    <property type="entry name" value="Dihydropteroate synthetase-like"/>
    <property type="match status" value="1"/>
</dbReference>
<gene>
    <name evidence="14" type="primary">metH</name>
    <name evidence="14" type="ORF">LXD69_03585</name>
</gene>
<keyword evidence="2 9" id="KW-0489">Methyltransferase</keyword>
<dbReference type="Pfam" id="PF02965">
    <property type="entry name" value="Met_synt_B12"/>
    <property type="match status" value="1"/>
</dbReference>
<comment type="domain">
    <text evidence="9">Modular enzyme with four functionally distinct domains. The isolated Hcy-binding domain catalyzes methyl transfer from free methylcobalamin to homocysteine. The Hcy-binding domain in association with the pterin-binding domain catalyzes the methylation of cob(I)alamin by methyltetrahydrofolate and the methylation of homocysteine. The B12-binding domain binds the cofactor. The AdoMet activation domain binds S-adenosyl-L-methionine. Under aerobic conditions cob(I)alamin can be converted to inactive cob(II)alamin. Reductive methylation by S-adenosyl-L-methionine and flavodoxin regenerates methylcobalamin.</text>
</comment>
<evidence type="ECO:0000256" key="8">
    <source>
        <dbReference type="NCBIfam" id="TIGR02082"/>
    </source>
</evidence>
<dbReference type="InterPro" id="IPR033706">
    <property type="entry name" value="Met_synthase_B12-bd"/>
</dbReference>
<dbReference type="PROSITE" id="PS51332">
    <property type="entry name" value="B12_BINDING"/>
    <property type="match status" value="1"/>
</dbReference>
<dbReference type="EC" id="2.1.1.13" evidence="8 9"/>
<comment type="pathway">
    <text evidence="9">Amino-acid biosynthesis; L-methionine biosynthesis via de novo pathway; L-methionine from L-homocysteine (MetH route): step 1/1.</text>
</comment>
<evidence type="ECO:0000256" key="5">
    <source>
        <dbReference type="ARBA" id="ARBA00022723"/>
    </source>
</evidence>
<dbReference type="SUPFAM" id="SSF47644">
    <property type="entry name" value="Methionine synthase domain"/>
    <property type="match status" value="1"/>
</dbReference>
<keyword evidence="9" id="KW-0028">Amino-acid biosynthesis</keyword>
<dbReference type="GO" id="GO:0032259">
    <property type="term" value="P:methylation"/>
    <property type="evidence" value="ECO:0007669"/>
    <property type="project" value="UniProtKB-KW"/>
</dbReference>
<dbReference type="InterPro" id="IPR006158">
    <property type="entry name" value="Cobalamin-bd"/>
</dbReference>
<evidence type="ECO:0000259" key="12">
    <source>
        <dbReference type="PROSITE" id="PS51332"/>
    </source>
</evidence>
<dbReference type="Pfam" id="PF02607">
    <property type="entry name" value="B12-binding_2"/>
    <property type="match status" value="1"/>
</dbReference>
<dbReference type="Gene3D" id="3.10.196.10">
    <property type="entry name" value="Vitamin B12-dependent methionine synthase, activation domain"/>
    <property type="match status" value="1"/>
</dbReference>
<dbReference type="RefSeq" id="WP_246917630.1">
    <property type="nucleotide sequence ID" value="NZ_CP090145.1"/>
</dbReference>
<evidence type="ECO:0000313" key="14">
    <source>
        <dbReference type="EMBL" id="UOX34596.1"/>
    </source>
</evidence>
<keyword evidence="4 9" id="KW-0808">Transferase</keyword>
<feature type="domain" description="AdoMet activation" evidence="11">
    <location>
        <begin position="566"/>
        <end position="893"/>
    </location>
</feature>
<dbReference type="PROSITE" id="PS51337">
    <property type="entry name" value="B12_BINDING_NTER"/>
    <property type="match status" value="1"/>
</dbReference>
<dbReference type="PANTHER" id="PTHR45833:SF1">
    <property type="entry name" value="METHIONINE SYNTHASE"/>
    <property type="match status" value="1"/>
</dbReference>
<keyword evidence="5 9" id="KW-0479">Metal-binding</keyword>
<dbReference type="Pfam" id="PF00809">
    <property type="entry name" value="Pterin_bind"/>
    <property type="match status" value="1"/>
</dbReference>
<dbReference type="NCBIfam" id="TIGR02082">
    <property type="entry name" value="metH"/>
    <property type="match status" value="1"/>
</dbReference>
<organism evidence="14 15">
    <name type="scientific">Flavobacterium sediminilitoris</name>
    <dbReference type="NCBI Taxonomy" id="2024526"/>
    <lineage>
        <taxon>Bacteria</taxon>
        <taxon>Pseudomonadati</taxon>
        <taxon>Bacteroidota</taxon>
        <taxon>Flavobacteriia</taxon>
        <taxon>Flavobacteriales</taxon>
        <taxon>Flavobacteriaceae</taxon>
        <taxon>Flavobacterium</taxon>
    </lineage>
</organism>
<dbReference type="Gene3D" id="1.10.288.10">
    <property type="entry name" value="Cobalamin-dependent Methionine Synthase, domain 2"/>
    <property type="match status" value="1"/>
</dbReference>
<keyword evidence="9" id="KW-0949">S-adenosyl-L-methionine</keyword>
<dbReference type="GO" id="GO:0008705">
    <property type="term" value="F:methionine synthase activity"/>
    <property type="evidence" value="ECO:0007669"/>
    <property type="project" value="UniProtKB-EC"/>
</dbReference>
<dbReference type="SMART" id="SM01018">
    <property type="entry name" value="B12-binding_2"/>
    <property type="match status" value="1"/>
</dbReference>
<evidence type="ECO:0000256" key="9">
    <source>
        <dbReference type="PIRNR" id="PIRNR000381"/>
    </source>
</evidence>
<dbReference type="Proteomes" id="UP000830454">
    <property type="component" value="Chromosome"/>
</dbReference>
<dbReference type="PROSITE" id="PS50972">
    <property type="entry name" value="PTERIN_BINDING"/>
    <property type="match status" value="1"/>
</dbReference>
<dbReference type="InterPro" id="IPR050554">
    <property type="entry name" value="Met_Synthase/Corrinoid"/>
</dbReference>
<reference evidence="14" key="2">
    <citation type="submission" date="2022-04" db="EMBL/GenBank/DDBJ databases">
        <title>Complete Genome Sequence of Flavobacterium sediminilitoris YSM-43, Isolated from a Tidal Sediment.</title>
        <authorList>
            <person name="Lee P.A."/>
        </authorList>
    </citation>
    <scope>NUCLEOTIDE SEQUENCE</scope>
    <source>
        <strain evidence="14">YSM-43</strain>
    </source>
</reference>
<evidence type="ECO:0000256" key="1">
    <source>
        <dbReference type="ARBA" id="ARBA00010398"/>
    </source>
</evidence>
<keyword evidence="6" id="KW-0677">Repeat</keyword>